<evidence type="ECO:0000256" key="5">
    <source>
        <dbReference type="RuleBase" id="RU361140"/>
    </source>
</evidence>
<dbReference type="GO" id="GO:0030655">
    <property type="term" value="P:beta-lactam antibiotic catabolic process"/>
    <property type="evidence" value="ECO:0007669"/>
    <property type="project" value="InterPro"/>
</dbReference>
<dbReference type="NCBIfam" id="NF033103">
    <property type="entry name" value="bla_class_A"/>
    <property type="match status" value="1"/>
</dbReference>
<dbReference type="PRINTS" id="PR00118">
    <property type="entry name" value="BLACTAMASEA"/>
</dbReference>
<dbReference type="GO" id="GO:0008800">
    <property type="term" value="F:beta-lactamase activity"/>
    <property type="evidence" value="ECO:0007669"/>
    <property type="project" value="UniProtKB-UniRule"/>
</dbReference>
<evidence type="ECO:0000313" key="8">
    <source>
        <dbReference type="EMBL" id="RDG39296.1"/>
    </source>
</evidence>
<comment type="catalytic activity">
    <reaction evidence="5">
        <text>a beta-lactam + H2O = a substituted beta-amino acid</text>
        <dbReference type="Rhea" id="RHEA:20401"/>
        <dbReference type="ChEBI" id="CHEBI:15377"/>
        <dbReference type="ChEBI" id="CHEBI:35627"/>
        <dbReference type="ChEBI" id="CHEBI:140347"/>
        <dbReference type="EC" id="3.5.2.6"/>
    </reaction>
</comment>
<dbReference type="SUPFAM" id="SSF56601">
    <property type="entry name" value="beta-lactamase/transpeptidase-like"/>
    <property type="match status" value="1"/>
</dbReference>
<keyword evidence="6" id="KW-0732">Signal</keyword>
<feature type="signal peptide" evidence="6">
    <location>
        <begin position="1"/>
        <end position="37"/>
    </location>
</feature>
<dbReference type="Gene3D" id="3.40.710.10">
    <property type="entry name" value="DD-peptidase/beta-lactamase superfamily"/>
    <property type="match status" value="1"/>
</dbReference>
<evidence type="ECO:0000256" key="2">
    <source>
        <dbReference type="ARBA" id="ARBA00012865"/>
    </source>
</evidence>
<dbReference type="InterPro" id="IPR023650">
    <property type="entry name" value="Beta-lactam_class-A_AS"/>
</dbReference>
<dbReference type="InterPro" id="IPR045155">
    <property type="entry name" value="Beta-lactam_cat"/>
</dbReference>
<dbReference type="GO" id="GO:0046677">
    <property type="term" value="P:response to antibiotic"/>
    <property type="evidence" value="ECO:0007669"/>
    <property type="project" value="UniProtKB-UniRule"/>
</dbReference>
<reference evidence="8 9" key="1">
    <citation type="submission" date="2018-07" db="EMBL/GenBank/DDBJ databases">
        <title>Streptomyces species from bats.</title>
        <authorList>
            <person name="Dunlap C."/>
        </authorList>
    </citation>
    <scope>NUCLEOTIDE SEQUENCE [LARGE SCALE GENOMIC DNA]</scope>
    <source>
        <strain evidence="8 9">AC230</strain>
    </source>
</reference>
<dbReference type="InterPro" id="IPR012338">
    <property type="entry name" value="Beta-lactam/transpept-like"/>
</dbReference>
<sequence length="331" mass="34596">MSTTTPVQLTRARPARGRRALAGALGALVLVPLVACGQDGSSASASAAASSSDSASAKAASSASSSSSATRSYLDAFKGLESKFDARLGVYAVDTGTGEEVAYNDGERFAYASTFKALAAGAVLREHAPDGMDQVVRYSEKDLVSNSPVTEKHVATGMTLAELCDAAVRFSDNTAANLMFDHIGGPKGLNTVLKELGDDVTRMERREPGLNDWVPGQKRDTSTPRALAEDLRAFVLGDALGAAERARLTHWLRTNTTGDELIRAGVPQGWVVGDKTGAGGTYGTRNDIAVVWPSAGAPVVMAILTNRTEKDAEYDNKLIAEAASVIADTLS</sequence>
<name>A0A370BI09_9ACTN</name>
<organism evidence="8 9">
    <name type="scientific">Streptomyces corynorhini</name>
    <dbReference type="NCBI Taxonomy" id="2282652"/>
    <lineage>
        <taxon>Bacteria</taxon>
        <taxon>Bacillati</taxon>
        <taxon>Actinomycetota</taxon>
        <taxon>Actinomycetes</taxon>
        <taxon>Kitasatosporales</taxon>
        <taxon>Streptomycetaceae</taxon>
        <taxon>Streptomyces</taxon>
    </lineage>
</organism>
<dbReference type="Pfam" id="PF13354">
    <property type="entry name" value="Beta-lactamase2"/>
    <property type="match status" value="1"/>
</dbReference>
<dbReference type="EC" id="3.5.2.6" evidence="2 5"/>
<dbReference type="Proteomes" id="UP000253741">
    <property type="component" value="Unassembled WGS sequence"/>
</dbReference>
<evidence type="ECO:0000313" key="9">
    <source>
        <dbReference type="Proteomes" id="UP000253741"/>
    </source>
</evidence>
<evidence type="ECO:0000256" key="1">
    <source>
        <dbReference type="ARBA" id="ARBA00009009"/>
    </source>
</evidence>
<evidence type="ECO:0000256" key="6">
    <source>
        <dbReference type="SAM" id="SignalP"/>
    </source>
</evidence>
<evidence type="ECO:0000256" key="4">
    <source>
        <dbReference type="ARBA" id="ARBA00023251"/>
    </source>
</evidence>
<gene>
    <name evidence="8" type="primary">bla</name>
    <name evidence="8" type="ORF">DVH02_04615</name>
</gene>
<comment type="similarity">
    <text evidence="1 5">Belongs to the class-A beta-lactamase family.</text>
</comment>
<accession>A0A370BI09</accession>
<protein>
    <recommendedName>
        <fullName evidence="2 5">Beta-lactamase</fullName>
        <ecNumber evidence="2 5">3.5.2.6</ecNumber>
    </recommendedName>
</protein>
<keyword evidence="4 5" id="KW-0046">Antibiotic resistance</keyword>
<keyword evidence="9" id="KW-1185">Reference proteome</keyword>
<dbReference type="PANTHER" id="PTHR35333">
    <property type="entry name" value="BETA-LACTAMASE"/>
    <property type="match status" value="1"/>
</dbReference>
<feature type="chain" id="PRO_5016917928" description="Beta-lactamase" evidence="6">
    <location>
        <begin position="38"/>
        <end position="331"/>
    </location>
</feature>
<dbReference type="PROSITE" id="PS00146">
    <property type="entry name" value="BETA_LACTAMASE_A"/>
    <property type="match status" value="1"/>
</dbReference>
<feature type="domain" description="Beta-lactamase class A catalytic" evidence="7">
    <location>
        <begin position="89"/>
        <end position="305"/>
    </location>
</feature>
<proteinExistence type="inferred from homology"/>
<dbReference type="RefSeq" id="WP_114622383.1">
    <property type="nucleotide sequence ID" value="NZ_QQNA01000026.1"/>
</dbReference>
<evidence type="ECO:0000259" key="7">
    <source>
        <dbReference type="Pfam" id="PF13354"/>
    </source>
</evidence>
<comment type="caution">
    <text evidence="8">The sequence shown here is derived from an EMBL/GenBank/DDBJ whole genome shotgun (WGS) entry which is preliminary data.</text>
</comment>
<evidence type="ECO:0000256" key="3">
    <source>
        <dbReference type="ARBA" id="ARBA00022801"/>
    </source>
</evidence>
<dbReference type="AlphaFoldDB" id="A0A370BI09"/>
<dbReference type="PANTHER" id="PTHR35333:SF3">
    <property type="entry name" value="BETA-LACTAMASE-TYPE TRANSPEPTIDASE FOLD CONTAINING PROTEIN"/>
    <property type="match status" value="1"/>
</dbReference>
<dbReference type="InterPro" id="IPR000871">
    <property type="entry name" value="Beta-lactam_class-A"/>
</dbReference>
<keyword evidence="3 5" id="KW-0378">Hydrolase</keyword>
<dbReference type="OrthoDB" id="9784149at2"/>
<dbReference type="EMBL" id="QQNA01000026">
    <property type="protein sequence ID" value="RDG39296.1"/>
    <property type="molecule type" value="Genomic_DNA"/>
</dbReference>